<dbReference type="EMBL" id="CP003989">
    <property type="protein sequence ID" value="AGA31941.1"/>
    <property type="molecule type" value="Genomic_DNA"/>
</dbReference>
<organism evidence="3 4">
    <name type="scientific">Thioalkalivibrio nitratireducens (strain DSM 14787 / UNIQEM 213 / ALEN2)</name>
    <dbReference type="NCBI Taxonomy" id="1255043"/>
    <lineage>
        <taxon>Bacteria</taxon>
        <taxon>Pseudomonadati</taxon>
        <taxon>Pseudomonadota</taxon>
        <taxon>Gammaproteobacteria</taxon>
        <taxon>Chromatiales</taxon>
        <taxon>Ectothiorhodospiraceae</taxon>
        <taxon>Thioalkalivibrio</taxon>
    </lineage>
</organism>
<reference evidence="3" key="1">
    <citation type="submission" date="2015-12" db="EMBL/GenBank/DDBJ databases">
        <authorList>
            <person name="Tikhonova T.V."/>
            <person name="Pavlov A.R."/>
            <person name="Beletsky A.V."/>
            <person name="Mardanov A.V."/>
            <person name="Sorokin D.Y."/>
            <person name="Ravin N.V."/>
            <person name="Popov V.O."/>
        </authorList>
    </citation>
    <scope>NUCLEOTIDE SEQUENCE</scope>
    <source>
        <strain evidence="3">DSM 14787</strain>
    </source>
</reference>
<evidence type="ECO:0000313" key="3">
    <source>
        <dbReference type="EMBL" id="AGA31941.1"/>
    </source>
</evidence>
<sequence>MNLEGITDRQAKVRMDAFEAADLLTSLKRHEAQLGDLAQELIAALEAHGVAPIDDDPRPRHEYAPPRDLRRV</sequence>
<dbReference type="Proteomes" id="UP000010809">
    <property type="component" value="Chromosome"/>
</dbReference>
<gene>
    <name evidence="3" type="ordered locus">TVNIR_0230</name>
</gene>
<feature type="compositionally biased region" description="Basic and acidic residues" evidence="2">
    <location>
        <begin position="55"/>
        <end position="72"/>
    </location>
</feature>
<accession>L0DUC8</accession>
<dbReference type="KEGG" id="tni:TVNIR_0230"/>
<feature type="coiled-coil region" evidence="1">
    <location>
        <begin position="20"/>
        <end position="47"/>
    </location>
</feature>
<name>L0DUC8_THIND</name>
<evidence type="ECO:0000313" key="4">
    <source>
        <dbReference type="Proteomes" id="UP000010809"/>
    </source>
</evidence>
<dbReference type="STRING" id="1255043.TVNIR_0230"/>
<dbReference type="PATRIC" id="fig|1255043.3.peg.231"/>
<keyword evidence="4" id="KW-1185">Reference proteome</keyword>
<protein>
    <submittedName>
        <fullName evidence="3">Uncharacterized protein</fullName>
    </submittedName>
</protein>
<dbReference type="HOGENOM" id="CLU_2721031_0_0_6"/>
<keyword evidence="1" id="KW-0175">Coiled coil</keyword>
<dbReference type="RefSeq" id="WP_015257096.1">
    <property type="nucleotide sequence ID" value="NC_019902.2"/>
</dbReference>
<evidence type="ECO:0000256" key="2">
    <source>
        <dbReference type="SAM" id="MobiDB-lite"/>
    </source>
</evidence>
<dbReference type="OrthoDB" id="5797037at2"/>
<feature type="region of interest" description="Disordered" evidence="2">
    <location>
        <begin position="49"/>
        <end position="72"/>
    </location>
</feature>
<dbReference type="AlphaFoldDB" id="L0DUC8"/>
<proteinExistence type="predicted"/>
<evidence type="ECO:0000256" key="1">
    <source>
        <dbReference type="SAM" id="Coils"/>
    </source>
</evidence>